<accession>A0A9P9YZB6</accession>
<dbReference type="Proteomes" id="UP001059596">
    <property type="component" value="Chromosome 3R"/>
</dbReference>
<keyword evidence="2" id="KW-1185">Reference proteome</keyword>
<evidence type="ECO:0000313" key="2">
    <source>
        <dbReference type="Proteomes" id="UP001059596"/>
    </source>
</evidence>
<comment type="caution">
    <text evidence="1">The sequence shown here is derived from an EMBL/GenBank/DDBJ whole genome shotgun (WGS) entry which is preliminary data.</text>
</comment>
<protein>
    <submittedName>
        <fullName evidence="1">Uncharacterized protein</fullName>
    </submittedName>
</protein>
<reference evidence="1" key="1">
    <citation type="journal article" date="2023" name="Genome Biol. Evol.">
        <title>Long-read-based Genome Assembly of Drosophila gunungcola Reveals Fewer Chemosensory Genes in Flower-breeding Species.</title>
        <authorList>
            <person name="Negi A."/>
            <person name="Liao B.Y."/>
            <person name="Yeh S.D."/>
        </authorList>
    </citation>
    <scope>NUCLEOTIDE SEQUENCE</scope>
    <source>
        <strain evidence="1">Sukarami</strain>
    </source>
</reference>
<name>A0A9P9YZB6_9MUSC</name>
<dbReference type="AlphaFoldDB" id="A0A9P9YZB6"/>
<evidence type="ECO:0000313" key="1">
    <source>
        <dbReference type="EMBL" id="KAI8045864.1"/>
    </source>
</evidence>
<organism evidence="1 2">
    <name type="scientific">Drosophila gunungcola</name>
    <name type="common">fruit fly</name>
    <dbReference type="NCBI Taxonomy" id="103775"/>
    <lineage>
        <taxon>Eukaryota</taxon>
        <taxon>Metazoa</taxon>
        <taxon>Ecdysozoa</taxon>
        <taxon>Arthropoda</taxon>
        <taxon>Hexapoda</taxon>
        <taxon>Insecta</taxon>
        <taxon>Pterygota</taxon>
        <taxon>Neoptera</taxon>
        <taxon>Endopterygota</taxon>
        <taxon>Diptera</taxon>
        <taxon>Brachycera</taxon>
        <taxon>Muscomorpha</taxon>
        <taxon>Ephydroidea</taxon>
        <taxon>Drosophilidae</taxon>
        <taxon>Drosophila</taxon>
        <taxon>Sophophora</taxon>
    </lineage>
</organism>
<gene>
    <name evidence="1" type="ORF">M5D96_002053</name>
</gene>
<sequence>MGYTRDLRDLCTFRMDNRGSRYPKAKYLAFFGNVIQIRNAFSQHFIKRQMSQNINRRIGWS</sequence>
<proteinExistence type="predicted"/>
<dbReference type="EMBL" id="JAMKOV010000001">
    <property type="protein sequence ID" value="KAI8045864.1"/>
    <property type="molecule type" value="Genomic_DNA"/>
</dbReference>